<evidence type="ECO:0000313" key="3">
    <source>
        <dbReference type="Proteomes" id="UP000199034"/>
    </source>
</evidence>
<dbReference type="Proteomes" id="UP000199034">
    <property type="component" value="Unassembled WGS sequence"/>
</dbReference>
<evidence type="ECO:0000313" key="2">
    <source>
        <dbReference type="EMBL" id="SDC21660.1"/>
    </source>
</evidence>
<name>A0A1G6JSE6_9ACTN</name>
<dbReference type="Pfam" id="PF01381">
    <property type="entry name" value="HTH_3"/>
    <property type="match status" value="1"/>
</dbReference>
<keyword evidence="3" id="KW-1185">Reference proteome</keyword>
<dbReference type="STRING" id="1045774.SAMN05421872_101568"/>
<dbReference type="PROSITE" id="PS50943">
    <property type="entry name" value="HTH_CROC1"/>
    <property type="match status" value="1"/>
</dbReference>
<dbReference type="OrthoDB" id="3256054at2"/>
<organism evidence="2 3">
    <name type="scientific">Nocardioides lianchengensis</name>
    <dbReference type="NCBI Taxonomy" id="1045774"/>
    <lineage>
        <taxon>Bacteria</taxon>
        <taxon>Bacillati</taxon>
        <taxon>Actinomycetota</taxon>
        <taxon>Actinomycetes</taxon>
        <taxon>Propionibacteriales</taxon>
        <taxon>Nocardioidaceae</taxon>
        <taxon>Nocardioides</taxon>
    </lineage>
</organism>
<dbReference type="SUPFAM" id="SSF47413">
    <property type="entry name" value="lambda repressor-like DNA-binding domains"/>
    <property type="match status" value="1"/>
</dbReference>
<evidence type="ECO:0000259" key="1">
    <source>
        <dbReference type="PROSITE" id="PS50943"/>
    </source>
</evidence>
<dbReference type="Gene3D" id="1.10.260.40">
    <property type="entry name" value="lambda repressor-like DNA-binding domains"/>
    <property type="match status" value="1"/>
</dbReference>
<dbReference type="CDD" id="cd00093">
    <property type="entry name" value="HTH_XRE"/>
    <property type="match status" value="1"/>
</dbReference>
<dbReference type="SMART" id="SM00530">
    <property type="entry name" value="HTH_XRE"/>
    <property type="match status" value="1"/>
</dbReference>
<feature type="domain" description="HTH cro/C1-type" evidence="1">
    <location>
        <begin position="33"/>
        <end position="79"/>
    </location>
</feature>
<gene>
    <name evidence="2" type="ORF">SAMN05421872_101568</name>
</gene>
<accession>A0A1G6JSE6</accession>
<dbReference type="GO" id="GO:0003677">
    <property type="term" value="F:DNA binding"/>
    <property type="evidence" value="ECO:0007669"/>
    <property type="project" value="InterPro"/>
</dbReference>
<dbReference type="EMBL" id="FMZM01000001">
    <property type="protein sequence ID" value="SDC21660.1"/>
    <property type="molecule type" value="Genomic_DNA"/>
</dbReference>
<dbReference type="RefSeq" id="WP_090850506.1">
    <property type="nucleotide sequence ID" value="NZ_FMZM01000001.1"/>
</dbReference>
<reference evidence="2 3" key="1">
    <citation type="submission" date="2016-10" db="EMBL/GenBank/DDBJ databases">
        <authorList>
            <person name="de Groot N.N."/>
        </authorList>
    </citation>
    <scope>NUCLEOTIDE SEQUENCE [LARGE SCALE GENOMIC DNA]</scope>
    <source>
        <strain evidence="2 3">CGMCC 4.6858</strain>
    </source>
</reference>
<dbReference type="InterPro" id="IPR001387">
    <property type="entry name" value="Cro/C1-type_HTH"/>
</dbReference>
<proteinExistence type="predicted"/>
<dbReference type="AlphaFoldDB" id="A0A1G6JSE6"/>
<sequence>MNLDELLGIEQTDSNTRRARALVEADRRLLDELVERRKELGLTQTEVARRMDISQSAVARIESGARDLHQSTVRRYAMAVDAMLEHRVIADDPARERSARIIGELNDQMQKSLHGRWDDVVVGRSVGGSWSATKRPART</sequence>
<dbReference type="InterPro" id="IPR010982">
    <property type="entry name" value="Lambda_DNA-bd_dom_sf"/>
</dbReference>
<protein>
    <submittedName>
        <fullName evidence="2">Helix-turn-helix</fullName>
    </submittedName>
</protein>